<dbReference type="EMBL" id="CP124543">
    <property type="protein sequence ID" value="WGV25374.1"/>
    <property type="molecule type" value="Genomic_DNA"/>
</dbReference>
<keyword evidence="1" id="KW-0812">Transmembrane</keyword>
<protein>
    <submittedName>
        <fullName evidence="2">Alpha/beta hydrolase</fullName>
    </submittedName>
</protein>
<evidence type="ECO:0000256" key="1">
    <source>
        <dbReference type="SAM" id="Phobius"/>
    </source>
</evidence>
<organism evidence="2 3">
    <name type="scientific">Halotia branconii CENA392</name>
    <dbReference type="NCBI Taxonomy" id="1539056"/>
    <lineage>
        <taxon>Bacteria</taxon>
        <taxon>Bacillati</taxon>
        <taxon>Cyanobacteriota</taxon>
        <taxon>Cyanophyceae</taxon>
        <taxon>Nostocales</taxon>
        <taxon>Nodulariaceae</taxon>
        <taxon>Halotia</taxon>
    </lineage>
</organism>
<accession>A0AAJ6NRW2</accession>
<dbReference type="AlphaFoldDB" id="A0AAJ6NRW2"/>
<keyword evidence="1" id="KW-1133">Transmembrane helix</keyword>
<evidence type="ECO:0000313" key="3">
    <source>
        <dbReference type="Proteomes" id="UP001223520"/>
    </source>
</evidence>
<feature type="transmembrane region" description="Helical" evidence="1">
    <location>
        <begin position="197"/>
        <end position="222"/>
    </location>
</feature>
<keyword evidence="1" id="KW-0472">Membrane</keyword>
<feature type="transmembrane region" description="Helical" evidence="1">
    <location>
        <begin position="168"/>
        <end position="191"/>
    </location>
</feature>
<dbReference type="Pfam" id="PF05990">
    <property type="entry name" value="DUF900"/>
    <property type="match status" value="1"/>
</dbReference>
<dbReference type="GO" id="GO:0016787">
    <property type="term" value="F:hydrolase activity"/>
    <property type="evidence" value="ECO:0007669"/>
    <property type="project" value="UniProtKB-KW"/>
</dbReference>
<keyword evidence="2" id="KW-0378">Hydrolase</keyword>
<sequence length="566" mass="64827">MFQNEADMMDSPDKKNLIDNQSYKIYEFQKRDRENISGYLVVSTAQLNVESEEDNYNRNLTRVTHQEFFNINYGEAELSTKAMIEKISQELESSAEPEIVINIHGYSSTPSDTEIGCKKIYDYVNTNIRQPNKYIFIGYRWPSENPVQKDESGSFGQKLLNAFSSLPTLLAINLGLGLIISIASTIFLLFFSFVGQIAVEIFTLMLILFGMISSIIFTLIVLRLSAYFRDVYRASNYGVIDLVEFLRQLDVTVKLFTNKRIKLSFISHSMGSFVITNVIRILSDVFDVKSVNKKPDSDIGNIFRLGRLILVAPDIPVETILPGRANFLRSCLRRCEEAYIFCNEGDLALRFNSTAANYFSFPARTRISGYRLGNITAKHFNNKNDSEGYLPRYGVINLSRQNSNKGYSLDNPYKYLEIRSSSKEHRSLEEITPISEQEIQPADLFTYFDCTDYQDERSKKIGIVSRAIKKPALNFGDYILLNWAFIRKSINNRDPQGVDTHTGYFEGSFSQKAIYELAFLGFDGFLKSLLIEGEDSEKIYGFSEKCQEKQMQVILAPQIHQQKDRE</sequence>
<gene>
    <name evidence="2" type="ORF">QI031_27120</name>
</gene>
<dbReference type="RefSeq" id="WP_281482675.1">
    <property type="nucleotide sequence ID" value="NZ_CP124543.1"/>
</dbReference>
<dbReference type="KEGG" id="hbq:QI031_27120"/>
<keyword evidence="3" id="KW-1185">Reference proteome</keyword>
<dbReference type="InterPro" id="IPR010297">
    <property type="entry name" value="DUF900_hydrolase"/>
</dbReference>
<name>A0AAJ6NRW2_9CYAN</name>
<proteinExistence type="predicted"/>
<evidence type="ECO:0000313" key="2">
    <source>
        <dbReference type="EMBL" id="WGV25374.1"/>
    </source>
</evidence>
<dbReference type="Proteomes" id="UP001223520">
    <property type="component" value="Chromosome"/>
</dbReference>
<reference evidence="2 3" key="1">
    <citation type="journal article" date="2023" name="Limnol Oceanogr Lett">
        <title>Environmental adaptations by the intertidal Antarctic cyanobacterium Halotia branconii CENA392 as revealed using long-read genome sequencing.</title>
        <authorList>
            <person name="Dextro R.B."/>
            <person name="Delbaje E."/>
            <person name="Freitas P.N.N."/>
            <person name="Geraldes V."/>
            <person name="Pinto E."/>
            <person name="Long P.F."/>
            <person name="Fiore M.F."/>
        </authorList>
    </citation>
    <scope>NUCLEOTIDE SEQUENCE [LARGE SCALE GENOMIC DNA]</scope>
    <source>
        <strain evidence="2 3">CENA392</strain>
    </source>
</reference>